<feature type="transmembrane region" description="Helical" evidence="2">
    <location>
        <begin position="92"/>
        <end position="113"/>
    </location>
</feature>
<comment type="caution">
    <text evidence="4">The sequence shown here is derived from an EMBL/GenBank/DDBJ whole genome shotgun (WGS) entry which is preliminary data.</text>
</comment>
<gene>
    <name evidence="4" type="ORF">FHU37_001173</name>
</gene>
<dbReference type="AlphaFoldDB" id="A0A852ZSJ3"/>
<feature type="region of interest" description="Disordered" evidence="1">
    <location>
        <begin position="1"/>
        <end position="46"/>
    </location>
</feature>
<protein>
    <submittedName>
        <fullName evidence="4">Putative tricarboxylic transport membrane protein</fullName>
    </submittedName>
</protein>
<feature type="transmembrane region" description="Helical" evidence="2">
    <location>
        <begin position="180"/>
        <end position="198"/>
    </location>
</feature>
<keyword evidence="2" id="KW-0472">Membrane</keyword>
<sequence>MSTRETTDPADTTDMRTTDTGAGHPGASHSGPCDQGAPGRHRPPAGARAWLGEHAELLVSALLLVLGAVVLADAATTQALPAAESGPIGPRAVPTAVGLGLLLCAVLHAVDVLRGGRGEAEGGEDVDLTTRADWRAVTMLTAVFLANAALIEPAGWAISGALLFWGTAYALGSRSYLRDALISAGLSVGSFYAFYYGLGITLPPGVLEGIL</sequence>
<evidence type="ECO:0000256" key="2">
    <source>
        <dbReference type="SAM" id="Phobius"/>
    </source>
</evidence>
<keyword evidence="2" id="KW-1133">Transmembrane helix</keyword>
<evidence type="ECO:0000313" key="4">
    <source>
        <dbReference type="EMBL" id="NYI04230.1"/>
    </source>
</evidence>
<evidence type="ECO:0000256" key="1">
    <source>
        <dbReference type="SAM" id="MobiDB-lite"/>
    </source>
</evidence>
<organism evidence="4 5">
    <name type="scientific">Allostreptomyces psammosilenae</name>
    <dbReference type="NCBI Taxonomy" id="1892865"/>
    <lineage>
        <taxon>Bacteria</taxon>
        <taxon>Bacillati</taxon>
        <taxon>Actinomycetota</taxon>
        <taxon>Actinomycetes</taxon>
        <taxon>Kitasatosporales</taxon>
        <taxon>Streptomycetaceae</taxon>
        <taxon>Allostreptomyces</taxon>
    </lineage>
</organism>
<dbReference type="Proteomes" id="UP000567795">
    <property type="component" value="Unassembled WGS sequence"/>
</dbReference>
<name>A0A852ZSJ3_9ACTN</name>
<dbReference type="Pfam" id="PF07331">
    <property type="entry name" value="TctB"/>
    <property type="match status" value="1"/>
</dbReference>
<accession>A0A852ZSJ3</accession>
<keyword evidence="5" id="KW-1185">Reference proteome</keyword>
<evidence type="ECO:0000259" key="3">
    <source>
        <dbReference type="Pfam" id="PF07331"/>
    </source>
</evidence>
<feature type="transmembrane region" description="Helical" evidence="2">
    <location>
        <begin position="57"/>
        <end position="80"/>
    </location>
</feature>
<evidence type="ECO:0000313" key="5">
    <source>
        <dbReference type="Proteomes" id="UP000567795"/>
    </source>
</evidence>
<dbReference type="InterPro" id="IPR009936">
    <property type="entry name" value="DUF1468"/>
</dbReference>
<proteinExistence type="predicted"/>
<keyword evidence="2" id="KW-0812">Transmembrane</keyword>
<reference evidence="4 5" key="1">
    <citation type="submission" date="2020-07" db="EMBL/GenBank/DDBJ databases">
        <title>Sequencing the genomes of 1000 actinobacteria strains.</title>
        <authorList>
            <person name="Klenk H.-P."/>
        </authorList>
    </citation>
    <scope>NUCLEOTIDE SEQUENCE [LARGE SCALE GENOMIC DNA]</scope>
    <source>
        <strain evidence="4 5">DSM 42178</strain>
    </source>
</reference>
<feature type="domain" description="DUF1468" evidence="3">
    <location>
        <begin position="58"/>
        <end position="203"/>
    </location>
</feature>
<dbReference type="EMBL" id="JACBZD010000001">
    <property type="protein sequence ID" value="NYI04230.1"/>
    <property type="molecule type" value="Genomic_DNA"/>
</dbReference>